<dbReference type="SUPFAM" id="SSF56672">
    <property type="entry name" value="DNA/RNA polymerases"/>
    <property type="match status" value="1"/>
</dbReference>
<dbReference type="Gene3D" id="3.10.10.10">
    <property type="entry name" value="HIV Type 1 Reverse Transcriptase, subunit A, domain 1"/>
    <property type="match status" value="1"/>
</dbReference>
<accession>A0A0K0FHZ4</accession>
<dbReference type="AlphaFoldDB" id="A0A0K0FHZ4"/>
<proteinExistence type="predicted"/>
<dbReference type="PANTHER" id="PTHR37984:SF5">
    <property type="entry name" value="PROTEIN NYNRIN-LIKE"/>
    <property type="match status" value="1"/>
</dbReference>
<keyword evidence="1" id="KW-1185">Reference proteome</keyword>
<reference evidence="1" key="1">
    <citation type="submission" date="2014-07" db="EMBL/GenBank/DDBJ databases">
        <authorList>
            <person name="Martin A.A"/>
            <person name="De Silva N."/>
        </authorList>
    </citation>
    <scope>NUCLEOTIDE SEQUENCE</scope>
</reference>
<organism evidence="1 2">
    <name type="scientific">Strongyloides venezuelensis</name>
    <name type="common">Threadworm</name>
    <dbReference type="NCBI Taxonomy" id="75913"/>
    <lineage>
        <taxon>Eukaryota</taxon>
        <taxon>Metazoa</taxon>
        <taxon>Ecdysozoa</taxon>
        <taxon>Nematoda</taxon>
        <taxon>Chromadorea</taxon>
        <taxon>Rhabditida</taxon>
        <taxon>Tylenchina</taxon>
        <taxon>Panagrolaimomorpha</taxon>
        <taxon>Strongyloidoidea</taxon>
        <taxon>Strongyloididae</taxon>
        <taxon>Strongyloides</taxon>
    </lineage>
</organism>
<name>A0A0K0FHZ4_STRVS</name>
<sequence length="408" mass="47581">MEKFAIHPETKQSRLEADVYELYFANGEELMKSLKNYVDLIKKGFLNMDQKQMVEYVAERLIYLVRKHNSKAAEKILYKVKIFVDLQELIFEAYAACKEYIVDARKSRRSTDNEEKKAKSVIRCYYYGGGNHKKSQCKKLKSKNENDKKMSNINSKSVKTTSGRIDMGRKNDVSVLAEVNNKKAKIYLDTGCDINIISVDDVEQLKVKNIKLKAEKFEVGGDNRLLAPSLVMLVNEFLDRLNSYKVDNQNKIFILNDSYEVPLILHKIESAFPFERKKKVQEEKLKETYKETFSFINFDIGRCVVPATKIQLMKNTELPKPVKYNYNPIKAKQIAELEIPLMKAGIIVPDKDMKYKFISNHVLVVKPRGLWRLCIDVRILNKYILPMSIDLPNTEQVIYKMLKQKYFF</sequence>
<dbReference type="Proteomes" id="UP000035680">
    <property type="component" value="Unassembled WGS sequence"/>
</dbReference>
<evidence type="ECO:0000313" key="1">
    <source>
        <dbReference type="Proteomes" id="UP000035680"/>
    </source>
</evidence>
<dbReference type="InterPro" id="IPR050951">
    <property type="entry name" value="Retrovirus_Pol_polyprotein"/>
</dbReference>
<dbReference type="WBParaSite" id="SVE_0851200.1">
    <property type="protein sequence ID" value="SVE_0851200.1"/>
    <property type="gene ID" value="SVE_0851200"/>
</dbReference>
<dbReference type="PANTHER" id="PTHR37984">
    <property type="entry name" value="PROTEIN CBG26694"/>
    <property type="match status" value="1"/>
</dbReference>
<evidence type="ECO:0000313" key="2">
    <source>
        <dbReference type="WBParaSite" id="SVE_0851200.1"/>
    </source>
</evidence>
<dbReference type="InterPro" id="IPR043128">
    <property type="entry name" value="Rev_trsase/Diguanyl_cyclase"/>
</dbReference>
<reference evidence="2" key="2">
    <citation type="submission" date="2015-08" db="UniProtKB">
        <authorList>
            <consortium name="WormBaseParasite"/>
        </authorList>
    </citation>
    <scope>IDENTIFICATION</scope>
</reference>
<protein>
    <submittedName>
        <fullName evidence="2">Peptidase A2 domain-containing protein</fullName>
    </submittedName>
</protein>
<dbReference type="InterPro" id="IPR043502">
    <property type="entry name" value="DNA/RNA_pol_sf"/>
</dbReference>
<dbReference type="Gene3D" id="3.30.70.270">
    <property type="match status" value="1"/>
</dbReference>